<keyword evidence="3" id="KW-1185">Reference proteome</keyword>
<evidence type="ECO:0000313" key="2">
    <source>
        <dbReference type="EMBL" id="PUU72154.1"/>
    </source>
</evidence>
<sequence>MSQPAGSSSSASSILKQQMEATSKRLDHLIQSAKWKEHQEHLQTLTSNVSYLDLKELKKSRKLPRFNEDNLASYPIIPSTPFDYPHALKDYHGMTLAYRFPIPTEYITTLSESQPLLPPQEILPNPRDNFLYRHYPIWADYSKTILESRKYRRDHPRSQQWL</sequence>
<dbReference type="AlphaFoldDB" id="A0A2T6Z9Q6"/>
<feature type="region of interest" description="Disordered" evidence="1">
    <location>
        <begin position="1"/>
        <end position="20"/>
    </location>
</feature>
<reference evidence="2 3" key="1">
    <citation type="submission" date="2017-04" db="EMBL/GenBank/DDBJ databases">
        <title>Draft genome sequence of Tuber borchii Vittad., a whitish edible truffle.</title>
        <authorList>
            <consortium name="DOE Joint Genome Institute"/>
            <person name="Murat C."/>
            <person name="Kuo A."/>
            <person name="Barry K.W."/>
            <person name="Clum A."/>
            <person name="Dockter R.B."/>
            <person name="Fauchery L."/>
            <person name="Iotti M."/>
            <person name="Kohler A."/>
            <person name="Labutti K."/>
            <person name="Lindquist E.A."/>
            <person name="Lipzen A."/>
            <person name="Ohm R.A."/>
            <person name="Wang M."/>
            <person name="Grigoriev I.V."/>
            <person name="Zambonelli A."/>
            <person name="Martin F.M."/>
        </authorList>
    </citation>
    <scope>NUCLEOTIDE SEQUENCE [LARGE SCALE GENOMIC DNA]</scope>
    <source>
        <strain evidence="2 3">Tbo3840</strain>
    </source>
</reference>
<protein>
    <submittedName>
        <fullName evidence="2">Uncharacterized protein</fullName>
    </submittedName>
</protein>
<organism evidence="2 3">
    <name type="scientific">Tuber borchii</name>
    <name type="common">White truffle</name>
    <dbReference type="NCBI Taxonomy" id="42251"/>
    <lineage>
        <taxon>Eukaryota</taxon>
        <taxon>Fungi</taxon>
        <taxon>Dikarya</taxon>
        <taxon>Ascomycota</taxon>
        <taxon>Pezizomycotina</taxon>
        <taxon>Pezizomycetes</taxon>
        <taxon>Pezizales</taxon>
        <taxon>Tuberaceae</taxon>
        <taxon>Tuber</taxon>
    </lineage>
</organism>
<accession>A0A2T6Z9Q6</accession>
<comment type="caution">
    <text evidence="2">The sequence shown here is derived from an EMBL/GenBank/DDBJ whole genome shotgun (WGS) entry which is preliminary data.</text>
</comment>
<name>A0A2T6Z9Q6_TUBBO</name>
<dbReference type="Proteomes" id="UP000244722">
    <property type="component" value="Unassembled WGS sequence"/>
</dbReference>
<proteinExistence type="predicted"/>
<evidence type="ECO:0000256" key="1">
    <source>
        <dbReference type="SAM" id="MobiDB-lite"/>
    </source>
</evidence>
<gene>
    <name evidence="2" type="ORF">B9Z19DRAFT_1139014</name>
</gene>
<evidence type="ECO:0000313" key="3">
    <source>
        <dbReference type="Proteomes" id="UP000244722"/>
    </source>
</evidence>
<dbReference type="EMBL" id="NESQ01000716">
    <property type="protein sequence ID" value="PUU72154.1"/>
    <property type="molecule type" value="Genomic_DNA"/>
</dbReference>